<comment type="caution">
    <text evidence="8">Lacks conserved residue(s) required for the propagation of feature annotation.</text>
</comment>
<accession>A0A914LHV2</accession>
<comment type="subcellular location">
    <subcellularLocation>
        <location evidence="1">Cytoplasm</location>
        <location evidence="1">Cytoskeleton</location>
    </subcellularLocation>
</comment>
<evidence type="ECO:0000259" key="9">
    <source>
        <dbReference type="PROSITE" id="PS50067"/>
    </source>
</evidence>
<dbReference type="PANTHER" id="PTHR47971:SF8">
    <property type="entry name" value="KINESIN-LIKE PROTEIN"/>
    <property type="match status" value="1"/>
</dbReference>
<keyword evidence="4" id="KW-0547">Nucleotide-binding</keyword>
<evidence type="ECO:0000256" key="2">
    <source>
        <dbReference type="ARBA" id="ARBA00022490"/>
    </source>
</evidence>
<dbReference type="InterPro" id="IPR027640">
    <property type="entry name" value="Kinesin-like_fam"/>
</dbReference>
<dbReference type="Pfam" id="PF00225">
    <property type="entry name" value="Kinesin"/>
    <property type="match status" value="1"/>
</dbReference>
<dbReference type="PROSITE" id="PS50067">
    <property type="entry name" value="KINESIN_MOTOR_2"/>
    <property type="match status" value="1"/>
</dbReference>
<dbReference type="InterPro" id="IPR036961">
    <property type="entry name" value="Kinesin_motor_dom_sf"/>
</dbReference>
<dbReference type="Gene3D" id="3.40.850.10">
    <property type="entry name" value="Kinesin motor domain"/>
    <property type="match status" value="1"/>
</dbReference>
<keyword evidence="3" id="KW-0493">Microtubule</keyword>
<evidence type="ECO:0000256" key="1">
    <source>
        <dbReference type="ARBA" id="ARBA00004245"/>
    </source>
</evidence>
<keyword evidence="6" id="KW-0505">Motor protein</keyword>
<dbReference type="Proteomes" id="UP000887563">
    <property type="component" value="Unplaced"/>
</dbReference>
<dbReference type="GO" id="GO:0003777">
    <property type="term" value="F:microtubule motor activity"/>
    <property type="evidence" value="ECO:0007669"/>
    <property type="project" value="InterPro"/>
</dbReference>
<evidence type="ECO:0000256" key="4">
    <source>
        <dbReference type="ARBA" id="ARBA00022741"/>
    </source>
</evidence>
<proteinExistence type="inferred from homology"/>
<evidence type="ECO:0000313" key="10">
    <source>
        <dbReference type="Proteomes" id="UP000887563"/>
    </source>
</evidence>
<dbReference type="AlphaFoldDB" id="A0A914LHV2"/>
<keyword evidence="10" id="KW-1185">Reference proteome</keyword>
<evidence type="ECO:0000256" key="8">
    <source>
        <dbReference type="PROSITE-ProRule" id="PRU00283"/>
    </source>
</evidence>
<evidence type="ECO:0000256" key="6">
    <source>
        <dbReference type="ARBA" id="ARBA00023175"/>
    </source>
</evidence>
<sequence length="107" mass="12110">MKILQMNCAHTISSDRQTRLEGINKSLLALKECIRAMGSDEQHIPFRGSKLTLILRDSFVGKYAKTCMIAMISPGISCVENTMNKYTSICRKLKNLWARGMIKTNNK</sequence>
<dbReference type="PANTHER" id="PTHR47971">
    <property type="entry name" value="KINESIN-RELATED PROTEIN 6"/>
    <property type="match status" value="1"/>
</dbReference>
<dbReference type="GO" id="GO:0005874">
    <property type="term" value="C:microtubule"/>
    <property type="evidence" value="ECO:0007669"/>
    <property type="project" value="UniProtKB-KW"/>
</dbReference>
<keyword evidence="7" id="KW-0206">Cytoskeleton</keyword>
<dbReference type="GO" id="GO:0005524">
    <property type="term" value="F:ATP binding"/>
    <property type="evidence" value="ECO:0007669"/>
    <property type="project" value="UniProtKB-KW"/>
</dbReference>
<keyword evidence="2" id="KW-0963">Cytoplasm</keyword>
<dbReference type="GO" id="GO:0007018">
    <property type="term" value="P:microtubule-based movement"/>
    <property type="evidence" value="ECO:0007669"/>
    <property type="project" value="InterPro"/>
</dbReference>
<dbReference type="InterPro" id="IPR001752">
    <property type="entry name" value="Kinesin_motor_dom"/>
</dbReference>
<dbReference type="InterPro" id="IPR027417">
    <property type="entry name" value="P-loop_NTPase"/>
</dbReference>
<name>A0A914LHV2_MELIC</name>
<evidence type="ECO:0000313" key="11">
    <source>
        <dbReference type="WBParaSite" id="Minc3s00516g13610"/>
    </source>
</evidence>
<evidence type="ECO:0000256" key="7">
    <source>
        <dbReference type="ARBA" id="ARBA00023212"/>
    </source>
</evidence>
<dbReference type="WBParaSite" id="Minc3s00516g13610">
    <property type="protein sequence ID" value="Minc3s00516g13610"/>
    <property type="gene ID" value="Minc3s00516g13610"/>
</dbReference>
<organism evidence="10 11">
    <name type="scientific">Meloidogyne incognita</name>
    <name type="common">Southern root-knot nematode worm</name>
    <name type="synonym">Oxyuris incognita</name>
    <dbReference type="NCBI Taxonomy" id="6306"/>
    <lineage>
        <taxon>Eukaryota</taxon>
        <taxon>Metazoa</taxon>
        <taxon>Ecdysozoa</taxon>
        <taxon>Nematoda</taxon>
        <taxon>Chromadorea</taxon>
        <taxon>Rhabditida</taxon>
        <taxon>Tylenchina</taxon>
        <taxon>Tylenchomorpha</taxon>
        <taxon>Tylenchoidea</taxon>
        <taxon>Meloidogynidae</taxon>
        <taxon>Meloidogyninae</taxon>
        <taxon>Meloidogyne</taxon>
        <taxon>Meloidogyne incognita group</taxon>
    </lineage>
</organism>
<evidence type="ECO:0000256" key="3">
    <source>
        <dbReference type="ARBA" id="ARBA00022701"/>
    </source>
</evidence>
<dbReference type="GO" id="GO:0008017">
    <property type="term" value="F:microtubule binding"/>
    <property type="evidence" value="ECO:0007669"/>
    <property type="project" value="InterPro"/>
</dbReference>
<comment type="similarity">
    <text evidence="8">Belongs to the TRAFAC class myosin-kinesin ATPase superfamily. Kinesin family.</text>
</comment>
<feature type="domain" description="Kinesin motor" evidence="9">
    <location>
        <begin position="1"/>
        <end position="95"/>
    </location>
</feature>
<reference evidence="11" key="1">
    <citation type="submission" date="2022-11" db="UniProtKB">
        <authorList>
            <consortium name="WormBaseParasite"/>
        </authorList>
    </citation>
    <scope>IDENTIFICATION</scope>
</reference>
<dbReference type="SUPFAM" id="SSF52540">
    <property type="entry name" value="P-loop containing nucleoside triphosphate hydrolases"/>
    <property type="match status" value="1"/>
</dbReference>
<keyword evidence="5" id="KW-0067">ATP-binding</keyword>
<protein>
    <submittedName>
        <fullName evidence="11">Kinesin motor domain-containing protein</fullName>
    </submittedName>
</protein>
<evidence type="ECO:0000256" key="5">
    <source>
        <dbReference type="ARBA" id="ARBA00022840"/>
    </source>
</evidence>
<dbReference type="GO" id="GO:0007019">
    <property type="term" value="P:microtubule depolymerization"/>
    <property type="evidence" value="ECO:0007669"/>
    <property type="project" value="TreeGrafter"/>
</dbReference>